<dbReference type="Proteomes" id="UP000635565">
    <property type="component" value="Unassembled WGS sequence"/>
</dbReference>
<dbReference type="PANTHER" id="PTHR43580">
    <property type="entry name" value="OXIDOREDUCTASE GLYR1-RELATED"/>
    <property type="match status" value="1"/>
</dbReference>
<dbReference type="EMBL" id="BNJJ01000007">
    <property type="protein sequence ID" value="GHO84876.1"/>
    <property type="molecule type" value="Genomic_DNA"/>
</dbReference>
<evidence type="ECO:0000313" key="3">
    <source>
        <dbReference type="EMBL" id="GHO84876.1"/>
    </source>
</evidence>
<protein>
    <submittedName>
        <fullName evidence="3">6-phosphogluconate dehydrogenase</fullName>
    </submittedName>
</protein>
<comment type="caution">
    <text evidence="3">The sequence shown here is derived from an EMBL/GenBank/DDBJ whole genome shotgun (WGS) entry which is preliminary data.</text>
</comment>
<feature type="domain" description="Phosphogluconate dehydrogenase NAD-binding putative C-terminal" evidence="2">
    <location>
        <begin position="196"/>
        <end position="264"/>
    </location>
</feature>
<dbReference type="InterPro" id="IPR051265">
    <property type="entry name" value="HIBADH-related_NP60_sf"/>
</dbReference>
<evidence type="ECO:0000313" key="4">
    <source>
        <dbReference type="Proteomes" id="UP000635565"/>
    </source>
</evidence>
<dbReference type="InterPro" id="IPR006115">
    <property type="entry name" value="6PGDH_NADP-bd"/>
</dbReference>
<dbReference type="Gene3D" id="1.10.1040.10">
    <property type="entry name" value="N-(1-d-carboxylethyl)-l-norvaline Dehydrogenase, domain 2"/>
    <property type="match status" value="1"/>
</dbReference>
<proteinExistence type="predicted"/>
<evidence type="ECO:0000259" key="1">
    <source>
        <dbReference type="Pfam" id="PF03446"/>
    </source>
</evidence>
<name>A0ABQ3VGR4_9CHLR</name>
<dbReference type="InterPro" id="IPR036291">
    <property type="entry name" value="NAD(P)-bd_dom_sf"/>
</dbReference>
<dbReference type="Gene3D" id="3.40.50.720">
    <property type="entry name" value="NAD(P)-binding Rossmann-like Domain"/>
    <property type="match status" value="1"/>
</dbReference>
<reference evidence="3 4" key="1">
    <citation type="journal article" date="2021" name="Int. J. Syst. Evol. Microbiol.">
        <title>Reticulibacter mediterranei gen. nov., sp. nov., within the new family Reticulibacteraceae fam. nov., and Ktedonospora formicarum gen. nov., sp. nov., Ktedonobacter robiniae sp. nov., Dictyobacter formicarum sp. nov. and Dictyobacter arantiisoli sp. nov., belonging to the class Ktedonobacteria.</title>
        <authorList>
            <person name="Yabe S."/>
            <person name="Zheng Y."/>
            <person name="Wang C.M."/>
            <person name="Sakai Y."/>
            <person name="Abe K."/>
            <person name="Yokota A."/>
            <person name="Donadio S."/>
            <person name="Cavaletti L."/>
            <person name="Monciardini P."/>
        </authorList>
    </citation>
    <scope>NUCLEOTIDE SEQUENCE [LARGE SCALE GENOMIC DNA]</scope>
    <source>
        <strain evidence="3 4">SOSP1-9</strain>
    </source>
</reference>
<gene>
    <name evidence="3" type="ORF">KSZ_28820</name>
</gene>
<dbReference type="InterPro" id="IPR015814">
    <property type="entry name" value="Pgluconate_DH_NAD-bd_C"/>
</dbReference>
<dbReference type="SUPFAM" id="SSF51735">
    <property type="entry name" value="NAD(P)-binding Rossmann-fold domains"/>
    <property type="match status" value="1"/>
</dbReference>
<evidence type="ECO:0000259" key="2">
    <source>
        <dbReference type="Pfam" id="PF09130"/>
    </source>
</evidence>
<dbReference type="InterPro" id="IPR008927">
    <property type="entry name" value="6-PGluconate_DH-like_C_sf"/>
</dbReference>
<dbReference type="SUPFAM" id="SSF48179">
    <property type="entry name" value="6-phosphogluconate dehydrogenase C-terminal domain-like"/>
    <property type="match status" value="1"/>
</dbReference>
<feature type="domain" description="6-phosphogluconate dehydrogenase NADP-binding" evidence="1">
    <location>
        <begin position="8"/>
        <end position="148"/>
    </location>
</feature>
<organism evidence="3 4">
    <name type="scientific">Dictyobacter formicarum</name>
    <dbReference type="NCBI Taxonomy" id="2778368"/>
    <lineage>
        <taxon>Bacteria</taxon>
        <taxon>Bacillati</taxon>
        <taxon>Chloroflexota</taxon>
        <taxon>Ktedonobacteria</taxon>
        <taxon>Ktedonobacterales</taxon>
        <taxon>Dictyobacteraceae</taxon>
        <taxon>Dictyobacter</taxon>
    </lineage>
</organism>
<dbReference type="InterPro" id="IPR013328">
    <property type="entry name" value="6PGD_dom2"/>
</dbReference>
<dbReference type="Pfam" id="PF09130">
    <property type="entry name" value="DUF1932"/>
    <property type="match status" value="1"/>
</dbReference>
<accession>A0ABQ3VGR4</accession>
<dbReference type="Pfam" id="PF03446">
    <property type="entry name" value="NAD_binding_2"/>
    <property type="match status" value="1"/>
</dbReference>
<keyword evidence="4" id="KW-1185">Reference proteome</keyword>
<sequence length="303" mass="32013">MDMDIQTVGILSPGDMGHAIGTVLKQAGLRVISCLQDRSTRTRELARKAGIVDVETDEALVREADIVLSVLVPAQAVATAGRIAKAVRATGSRPLFADCNAISPRTMQAINQLVTDAEADIVDIGIIGGPPRSKDAGTRLYASGPRAAEVAALNNYGLNIRVLGDQIGQASGLKMCYASLTKGLTALATEALTAGQALGIGEALTSELQQSQATLLSMIERQISGMPPKAYRWVGEMEEIAQTFGDLGLPPQMLQGAANVYHLVEQTELGSEIPEQRRLGTTRDEVTTILNTSLGHLKGDGKK</sequence>
<dbReference type="PANTHER" id="PTHR43580:SF2">
    <property type="entry name" value="CYTOKINE-LIKE NUCLEAR FACTOR N-PAC"/>
    <property type="match status" value="1"/>
</dbReference>